<dbReference type="Proteomes" id="UP000321113">
    <property type="component" value="Unassembled WGS sequence"/>
</dbReference>
<keyword evidence="3" id="KW-1185">Reference proteome</keyword>
<dbReference type="PROSITE" id="PS51186">
    <property type="entry name" value="GNAT"/>
    <property type="match status" value="1"/>
</dbReference>
<name>A0A511QTG5_9VIBR</name>
<dbReference type="SUPFAM" id="SSF55729">
    <property type="entry name" value="Acyl-CoA N-acyltransferases (Nat)"/>
    <property type="match status" value="1"/>
</dbReference>
<reference evidence="2 3" key="1">
    <citation type="submission" date="2019-07" db="EMBL/GenBank/DDBJ databases">
        <title>Whole genome shotgun sequence of Vibrio superstes NBRC 103154.</title>
        <authorList>
            <person name="Hosoyama A."/>
            <person name="Uohara A."/>
            <person name="Ohji S."/>
            <person name="Ichikawa N."/>
        </authorList>
    </citation>
    <scope>NUCLEOTIDE SEQUENCE [LARGE SCALE GENOMIC DNA]</scope>
    <source>
        <strain evidence="2 3">NBRC 103154</strain>
    </source>
</reference>
<dbReference type="Pfam" id="PF00583">
    <property type="entry name" value="Acetyltransf_1"/>
    <property type="match status" value="1"/>
</dbReference>
<dbReference type="AlphaFoldDB" id="A0A511QTG5"/>
<gene>
    <name evidence="2" type="primary">yhhY</name>
    <name evidence="2" type="ORF">VSU01S_29000</name>
</gene>
<dbReference type="GO" id="GO:0016747">
    <property type="term" value="F:acyltransferase activity, transferring groups other than amino-acyl groups"/>
    <property type="evidence" value="ECO:0007669"/>
    <property type="project" value="InterPro"/>
</dbReference>
<dbReference type="InterPro" id="IPR000182">
    <property type="entry name" value="GNAT_dom"/>
</dbReference>
<sequence>MEVTVRRSEPQDARAVKEIYECTTAYMGTLQLPNPSLTLWEGRLSNVPDHVFSYVAVAGGEIVGNIGFEVCTNPRRRHVGSFGMGVKDLHQGKGVGTALLATVIDLADNWLNLKRLELTVYVDNESAINLYMKHGFVIEGESQAYAFRNGEYISVYHMARIKS</sequence>
<evidence type="ECO:0000313" key="3">
    <source>
        <dbReference type="Proteomes" id="UP000321113"/>
    </source>
</evidence>
<dbReference type="OrthoDB" id="336415at2"/>
<comment type="caution">
    <text evidence="2">The sequence shown here is derived from an EMBL/GenBank/DDBJ whole genome shotgun (WGS) entry which is preliminary data.</text>
</comment>
<dbReference type="PANTHER" id="PTHR43328">
    <property type="entry name" value="ACETYLTRANSFERASE-RELATED"/>
    <property type="match status" value="1"/>
</dbReference>
<organism evidence="2 3">
    <name type="scientific">Vibrio superstes NBRC 103154</name>
    <dbReference type="NCBI Taxonomy" id="1219062"/>
    <lineage>
        <taxon>Bacteria</taxon>
        <taxon>Pseudomonadati</taxon>
        <taxon>Pseudomonadota</taxon>
        <taxon>Gammaproteobacteria</taxon>
        <taxon>Vibrionales</taxon>
        <taxon>Vibrionaceae</taxon>
        <taxon>Vibrio</taxon>
    </lineage>
</organism>
<dbReference type="Gene3D" id="3.40.630.30">
    <property type="match status" value="1"/>
</dbReference>
<dbReference type="CDD" id="cd04301">
    <property type="entry name" value="NAT_SF"/>
    <property type="match status" value="1"/>
</dbReference>
<dbReference type="InterPro" id="IPR016181">
    <property type="entry name" value="Acyl_CoA_acyltransferase"/>
</dbReference>
<proteinExistence type="predicted"/>
<protein>
    <submittedName>
        <fullName evidence="2">Acetyltransferase</fullName>
    </submittedName>
</protein>
<dbReference type="RefSeq" id="WP_119010461.1">
    <property type="nucleotide sequence ID" value="NZ_BJXK01000012.1"/>
</dbReference>
<evidence type="ECO:0000259" key="1">
    <source>
        <dbReference type="PROSITE" id="PS51186"/>
    </source>
</evidence>
<accession>A0A511QTG5</accession>
<dbReference type="PANTHER" id="PTHR43328:SF1">
    <property type="entry name" value="N-ACETYLTRANSFERASE DOMAIN-CONTAINING PROTEIN"/>
    <property type="match status" value="1"/>
</dbReference>
<feature type="domain" description="N-acetyltransferase" evidence="1">
    <location>
        <begin position="3"/>
        <end position="162"/>
    </location>
</feature>
<keyword evidence="2" id="KW-0808">Transferase</keyword>
<dbReference type="EMBL" id="BJXK01000012">
    <property type="protein sequence ID" value="GEM80655.1"/>
    <property type="molecule type" value="Genomic_DNA"/>
</dbReference>
<evidence type="ECO:0000313" key="2">
    <source>
        <dbReference type="EMBL" id="GEM80655.1"/>
    </source>
</evidence>